<dbReference type="GO" id="GO:0006046">
    <property type="term" value="P:N-acetylglucosamine catabolic process"/>
    <property type="evidence" value="ECO:0007669"/>
    <property type="project" value="UniProtKB-UniRule"/>
</dbReference>
<dbReference type="NCBIfam" id="TIGR00502">
    <property type="entry name" value="nagB"/>
    <property type="match status" value="1"/>
</dbReference>
<keyword evidence="2 4" id="KW-0378">Hydrolase</keyword>
<dbReference type="FunFam" id="3.40.50.1360:FF:000003">
    <property type="entry name" value="Glucosamine-6-phosphate deaminase"/>
    <property type="match status" value="1"/>
</dbReference>
<dbReference type="AlphaFoldDB" id="A0A7Y7LYI0"/>
<feature type="active site" description="For ring-opening step" evidence="4">
    <location>
        <position position="136"/>
    </location>
</feature>
<keyword evidence="3 4" id="KW-0119">Carbohydrate metabolism</keyword>
<organism evidence="6 7">
    <name type="scientific">Arthrobacter wenxiniae</name>
    <dbReference type="NCBI Taxonomy" id="2713570"/>
    <lineage>
        <taxon>Bacteria</taxon>
        <taxon>Bacillati</taxon>
        <taxon>Actinomycetota</taxon>
        <taxon>Actinomycetes</taxon>
        <taxon>Micrococcales</taxon>
        <taxon>Micrococcaceae</taxon>
        <taxon>Arthrobacter</taxon>
    </lineage>
</organism>
<evidence type="ECO:0000256" key="4">
    <source>
        <dbReference type="HAMAP-Rule" id="MF_01241"/>
    </source>
</evidence>
<dbReference type="GO" id="GO:0005737">
    <property type="term" value="C:cytoplasm"/>
    <property type="evidence" value="ECO:0007669"/>
    <property type="project" value="TreeGrafter"/>
</dbReference>
<comment type="catalytic activity">
    <reaction evidence="1 4">
        <text>alpha-D-glucosamine 6-phosphate + H2O = beta-D-fructose 6-phosphate + NH4(+)</text>
        <dbReference type="Rhea" id="RHEA:12172"/>
        <dbReference type="ChEBI" id="CHEBI:15377"/>
        <dbReference type="ChEBI" id="CHEBI:28938"/>
        <dbReference type="ChEBI" id="CHEBI:57634"/>
        <dbReference type="ChEBI" id="CHEBI:75989"/>
        <dbReference type="EC" id="3.5.99.6"/>
    </reaction>
</comment>
<dbReference type="InterPro" id="IPR006148">
    <property type="entry name" value="Glc/Gal-6P_isomerase"/>
</dbReference>
<dbReference type="Proteomes" id="UP000543556">
    <property type="component" value="Unassembled WGS sequence"/>
</dbReference>
<feature type="site" description="Part of the allosteric site" evidence="4">
    <location>
        <position position="156"/>
    </location>
</feature>
<feature type="active site" description="Proton acceptor; for enolization step" evidence="4">
    <location>
        <position position="67"/>
    </location>
</feature>
<dbReference type="PANTHER" id="PTHR11280:SF5">
    <property type="entry name" value="GLUCOSAMINE-6-PHOSPHATE ISOMERASE"/>
    <property type="match status" value="1"/>
</dbReference>
<comment type="caution">
    <text evidence="6">The sequence shown here is derived from an EMBL/GenBank/DDBJ whole genome shotgun (WGS) entry which is preliminary data.</text>
</comment>
<accession>A0A7Y7LYI0</accession>
<dbReference type="PROSITE" id="PS01161">
    <property type="entry name" value="GLC_GALNAC_ISOMERASE"/>
    <property type="match status" value="1"/>
</dbReference>
<comment type="function">
    <text evidence="4">Catalyzes the reversible isomerization-deamination of glucosamine 6-phosphate (GlcN6P) to form fructose 6-phosphate (Fru6P) and ammonium ion.</text>
</comment>
<feature type="site" description="Part of the allosteric site" evidence="4">
    <location>
        <position position="155"/>
    </location>
</feature>
<evidence type="ECO:0000313" key="7">
    <source>
        <dbReference type="Proteomes" id="UP000543556"/>
    </source>
</evidence>
<dbReference type="GO" id="GO:0019262">
    <property type="term" value="P:N-acetylneuraminate catabolic process"/>
    <property type="evidence" value="ECO:0007669"/>
    <property type="project" value="UniProtKB-UniRule"/>
</dbReference>
<dbReference type="Gene3D" id="3.40.50.1360">
    <property type="match status" value="1"/>
</dbReference>
<dbReference type="SUPFAM" id="SSF100950">
    <property type="entry name" value="NagB/RpiA/CoA transferase-like"/>
    <property type="match status" value="1"/>
</dbReference>
<evidence type="ECO:0000256" key="3">
    <source>
        <dbReference type="ARBA" id="ARBA00023277"/>
    </source>
</evidence>
<dbReference type="HAMAP" id="MF_01241">
    <property type="entry name" value="GlcN6P_deamin"/>
    <property type="match status" value="1"/>
</dbReference>
<dbReference type="RefSeq" id="WP_176633757.1">
    <property type="nucleotide sequence ID" value="NZ_JAAMFM010000003.1"/>
</dbReference>
<keyword evidence="4" id="KW-0021">Allosteric enzyme</keyword>
<dbReference type="CDD" id="cd01399">
    <property type="entry name" value="GlcN6P_deaminase"/>
    <property type="match status" value="1"/>
</dbReference>
<feature type="site" description="Part of the allosteric site" evidence="4">
    <location>
        <position position="153"/>
    </location>
</feature>
<dbReference type="GO" id="GO:0006043">
    <property type="term" value="P:glucosamine catabolic process"/>
    <property type="evidence" value="ECO:0007669"/>
    <property type="project" value="TreeGrafter"/>
</dbReference>
<name>A0A7Y7LYI0_9MICC</name>
<dbReference type="GO" id="GO:0005975">
    <property type="term" value="P:carbohydrate metabolic process"/>
    <property type="evidence" value="ECO:0007669"/>
    <property type="project" value="InterPro"/>
</dbReference>
<dbReference type="UniPathway" id="UPA00629">
    <property type="reaction ID" value="UER00684"/>
</dbReference>
<feature type="active site" description="For ring-opening step" evidence="4">
    <location>
        <position position="143"/>
    </location>
</feature>
<dbReference type="InterPro" id="IPR018321">
    <property type="entry name" value="Glucosamine6P_isomerase_CS"/>
</dbReference>
<feature type="domain" description="Glucosamine/galactosamine-6-phosphate isomerase" evidence="5">
    <location>
        <begin position="12"/>
        <end position="224"/>
    </location>
</feature>
<comment type="activity regulation">
    <text evidence="4">Allosterically activated by N-acetylglucosamine 6-phosphate (GlcNAc6P).</text>
</comment>
<dbReference type="EMBL" id="JAAMFM010000003">
    <property type="protein sequence ID" value="NVM94029.1"/>
    <property type="molecule type" value="Genomic_DNA"/>
</dbReference>
<proteinExistence type="inferred from homology"/>
<comment type="similarity">
    <text evidence="4">Belongs to the glucosamine/galactosamine-6-phosphate isomerase family. NagB subfamily.</text>
</comment>
<dbReference type="PANTHER" id="PTHR11280">
    <property type="entry name" value="GLUCOSAMINE-6-PHOSPHATE ISOMERASE"/>
    <property type="match status" value="1"/>
</dbReference>
<dbReference type="EC" id="3.5.99.6" evidence="4"/>
<comment type="caution">
    <text evidence="4">Lacks conserved residue(s) required for the propagation of feature annotation.</text>
</comment>
<evidence type="ECO:0000256" key="2">
    <source>
        <dbReference type="ARBA" id="ARBA00022801"/>
    </source>
</evidence>
<feature type="active site" description="Proton acceptor; for ring-opening step" evidence="4">
    <location>
        <position position="138"/>
    </location>
</feature>
<feature type="site" description="Part of the allosteric site" evidence="4">
    <location>
        <position position="146"/>
    </location>
</feature>
<dbReference type="NCBIfam" id="NF001684">
    <property type="entry name" value="PRK00443.1-4"/>
    <property type="match status" value="1"/>
</dbReference>
<gene>
    <name evidence="4 6" type="primary">nagB</name>
    <name evidence="6" type="ORF">G6034_03710</name>
</gene>
<dbReference type="Pfam" id="PF01182">
    <property type="entry name" value="Glucosamine_iso"/>
    <property type="match status" value="1"/>
</dbReference>
<reference evidence="6 7" key="1">
    <citation type="submission" date="2020-02" db="EMBL/GenBank/DDBJ databases">
        <title>Genome sequence of strain AETb3-4.</title>
        <authorList>
            <person name="Gao J."/>
            <person name="Zhang X."/>
        </authorList>
    </citation>
    <scope>NUCLEOTIDE SEQUENCE [LARGE SCALE GENOMIC DNA]</scope>
    <source>
        <strain evidence="6 7">AETb3-4</strain>
    </source>
</reference>
<evidence type="ECO:0000313" key="6">
    <source>
        <dbReference type="EMBL" id="NVM94029.1"/>
    </source>
</evidence>
<dbReference type="InterPro" id="IPR004547">
    <property type="entry name" value="Glucosamine6P_isomerase"/>
</dbReference>
<dbReference type="GO" id="GO:0004342">
    <property type="term" value="F:glucosamine-6-phosphate deaminase activity"/>
    <property type="evidence" value="ECO:0007669"/>
    <property type="project" value="UniProtKB-UniRule"/>
</dbReference>
<dbReference type="GO" id="GO:0042802">
    <property type="term" value="F:identical protein binding"/>
    <property type="evidence" value="ECO:0007669"/>
    <property type="project" value="TreeGrafter"/>
</dbReference>
<keyword evidence="7" id="KW-1185">Reference proteome</keyword>
<protein>
    <recommendedName>
        <fullName evidence="4">Glucosamine-6-phosphate deaminase</fullName>
        <ecNumber evidence="4">3.5.99.6</ecNumber>
    </recommendedName>
    <alternativeName>
        <fullName evidence="4">GlcN6P deaminase</fullName>
        <shortName evidence="4">GNPDA</shortName>
    </alternativeName>
    <alternativeName>
        <fullName evidence="4">Glucosamine-6-phosphate isomerase</fullName>
    </alternativeName>
</protein>
<sequence length="260" mass="27643">MEVIILPSSKEIGALAADTIEDLVHNLPRAVLGLATGSSPLPIYDELARRHDESGLSFTQVHGFALDEYVGLPAGHPESYREVIRREFTNRVDVAPENVHGPDGTATDIAAACLAYEEAIKAAGGVDLQILGVGTNGHIGFNEPGSSLASRTRIKTLADQTRQDNARFFDNIDQVPHHVVTQGLGTIMDARHVVLVAYGAGKAQAVRDFVEGPVSASCPASVLQFHPHATILIDEAAAAKLTGAASYRHAYANKPAWQGL</sequence>
<evidence type="ECO:0000259" key="5">
    <source>
        <dbReference type="Pfam" id="PF01182"/>
    </source>
</evidence>
<evidence type="ECO:0000256" key="1">
    <source>
        <dbReference type="ARBA" id="ARBA00000644"/>
    </source>
</evidence>
<dbReference type="InterPro" id="IPR037171">
    <property type="entry name" value="NagB/RpiA_transferase-like"/>
</dbReference>
<comment type="pathway">
    <text evidence="4">Amino-sugar metabolism; N-acetylneuraminate degradation; D-fructose 6-phosphate from N-acetylneuraminate: step 5/5.</text>
</comment>